<dbReference type="GO" id="GO:0072583">
    <property type="term" value="P:clathrin-dependent endocytosis"/>
    <property type="evidence" value="ECO:0007669"/>
    <property type="project" value="TreeGrafter"/>
</dbReference>
<feature type="domain" description="J" evidence="4">
    <location>
        <begin position="1372"/>
        <end position="1436"/>
    </location>
</feature>
<dbReference type="PROSITE" id="PS50076">
    <property type="entry name" value="DNAJ_2"/>
    <property type="match status" value="1"/>
</dbReference>
<feature type="compositionally biased region" description="Basic and acidic residues" evidence="3">
    <location>
        <begin position="576"/>
        <end position="588"/>
    </location>
</feature>
<sequence length="1436" mass="160971">MFRRNLHLTQNDNTGDIPLFPENIYDIYLLLQFPVDLPITPPRVRGEQLPVRDRKCRLQVRAPHVDRVFFDVLQSQRSNANQKSKEKNFAVEVSGMEFGTAAATLTKKLSNGYGVSGRSAYDGVFAAPIKLRAPTFSSQFEDYREIFGAAGASLGSSIPILELPELNESKKKIDDVGRSRVDYSMVFGGFGSLDAAVPFEEIVAEPAVEKDSFATRSKIKGENRSFQPELTTCSMEIPVKSWSSHDAKRVNMSYHKVNQGSENGTGGTTHIAQLQAVPAYTRLIEEVKPMKINKANKSIPVAQDTYSGSHVDEGIKEAAHSTNSYTCASPDNSKKQSSNNGVKVKNRSGSTDLFFDACEISDGTNNVKVPRSETTESNLNKQKGDALKSTPIKFQASKSSSSEGVAGADSPPYSDDMLDYNSEVAASVAALRKAMEEAQARMKVAKELMRRKKEGFPDRVKRKSNIELKADGKREAKVTHRTTKLDAKLTLREKDTSLNVSSEVGRSTMRIEKARPDLGTKETCGAEEVVRETQKKMKSDRAKHEREVERKEPNHKGKILELKEAENNKKQQYLNKTDRNTLEKPEESDEKIEIVREYWGLENNEERAHPDHEASAYVELVQETKHRSQKVVDETKLIQEGFENGLMDNDLKVNENGEVENRVKSSYEPEDYANNVGGQGLIEGNGKKVAGDPEDGNKSEGSFELEECKINFRAVQEPREAEKNITEELKGSENKVDVFSELEECELAEILEPLDNESVCSQHAINLTSMEEATESFGCLEERKKINDSGFLDISQNTEHSWQREATGNTFGSIYVQEEILEDIVDHIHTKKNKLDGNDKVLDARASESGFEGATQLMDGNTRERMDNKEPAEVIGVTLSDPCCEEVKADKTSNTTETSSSFEPDETEKLNKTQATDIITANEETLEVNLEAHSYDVLDGVSEASSASFQQEGYEETDPIQETSDFRDKHTDETSSFTQVALELNKADNQIQNIFERETSEGAATNTGDTDIKARQSIDQCWEESENYCNLDMPVEDTTRKSVEICKDAKETRDALNEDLDENRSNSSNGENLYKNEDIIDESQIPSTSDWKSSLFKEVEKVESSHSNIRESNQASAMEEKGANDNLHKEEQEKEHLKKLDAAKEREREREREKLAVERAIREARERAFADARERAALERAAAEARQKNISDGRERLGKTNSQGNEKTPAEKAAMEAKLKVERAAVERATAEARARALERALSERAASDARNKSDKPVAGFTASRDNAMKQNFHSKSFSHGVRDSTDVLDGANGDSAQRCKARFERHQRIGERVAHALAEKNMRDRLVQKEQEERNRVAEVLDADVKRWSSGKTGNLRALLSTLQYILGPDSGWQPIPLTDVVTTPAVKKAYRKATLFVHPDKLQQRGASIQQKYICEKVFDLLKEAWNRFNMEER</sequence>
<feature type="coiled-coil region" evidence="2">
    <location>
        <begin position="421"/>
        <end position="455"/>
    </location>
</feature>
<protein>
    <submittedName>
        <fullName evidence="5">Cyclin G-associated kinase</fullName>
    </submittedName>
</protein>
<feature type="compositionally biased region" description="Basic and acidic residues" evidence="3">
    <location>
        <begin position="1185"/>
        <end position="1198"/>
    </location>
</feature>
<evidence type="ECO:0000256" key="2">
    <source>
        <dbReference type="SAM" id="Coils"/>
    </source>
</evidence>
<reference evidence="5 6" key="1">
    <citation type="submission" date="2019-04" db="EMBL/GenBank/DDBJ databases">
        <title>An improved genome assembly and genetic linkage map for asparagus bean, Vigna unguiculata ssp. sesquipedialis.</title>
        <authorList>
            <person name="Xia Q."/>
            <person name="Zhang R."/>
            <person name="Dong Y."/>
        </authorList>
    </citation>
    <scope>NUCLEOTIDE SEQUENCE [LARGE SCALE GENOMIC DNA]</scope>
    <source>
        <tissue evidence="5">Leaf</tissue>
    </source>
</reference>
<dbReference type="FunFam" id="1.10.287.110:FF:000009">
    <property type="entry name" value="Auxilin-related protein 1"/>
    <property type="match status" value="1"/>
</dbReference>
<proteinExistence type="predicted"/>
<feature type="compositionally biased region" description="Low complexity" evidence="3">
    <location>
        <begin position="892"/>
        <end position="901"/>
    </location>
</feature>
<feature type="region of interest" description="Disordered" evidence="3">
    <location>
        <begin position="1102"/>
        <end position="1151"/>
    </location>
</feature>
<feature type="region of interest" description="Disordered" evidence="3">
    <location>
        <begin position="531"/>
        <end position="588"/>
    </location>
</feature>
<evidence type="ECO:0000313" key="5">
    <source>
        <dbReference type="EMBL" id="QCD98854.1"/>
    </source>
</evidence>
<keyword evidence="5" id="KW-0808">Transferase</keyword>
<keyword evidence="5" id="KW-0418">Kinase</keyword>
<feature type="compositionally biased region" description="Basic and acidic residues" evidence="3">
    <location>
        <begin position="1243"/>
        <end position="1256"/>
    </location>
</feature>
<name>A0A4D6MGF2_VIGUN</name>
<dbReference type="SUPFAM" id="SSF46565">
    <property type="entry name" value="Chaperone J-domain"/>
    <property type="match status" value="1"/>
</dbReference>
<dbReference type="GO" id="GO:0031982">
    <property type="term" value="C:vesicle"/>
    <property type="evidence" value="ECO:0007669"/>
    <property type="project" value="TreeGrafter"/>
</dbReference>
<feature type="region of interest" description="Disordered" evidence="3">
    <location>
        <begin position="944"/>
        <end position="969"/>
    </location>
</feature>
<keyword evidence="6" id="KW-1185">Reference proteome</keyword>
<dbReference type="GO" id="GO:0016301">
    <property type="term" value="F:kinase activity"/>
    <property type="evidence" value="ECO:0007669"/>
    <property type="project" value="UniProtKB-KW"/>
</dbReference>
<feature type="region of interest" description="Disordered" evidence="3">
    <location>
        <begin position="365"/>
        <end position="415"/>
    </location>
</feature>
<evidence type="ECO:0000313" key="6">
    <source>
        <dbReference type="Proteomes" id="UP000501690"/>
    </source>
</evidence>
<dbReference type="PANTHER" id="PTHR23172">
    <property type="entry name" value="AUXILIN/CYCLIN G-ASSOCIATED KINASE-RELATED"/>
    <property type="match status" value="1"/>
</dbReference>
<feature type="region of interest" description="Disordered" evidence="3">
    <location>
        <begin position="322"/>
        <end position="346"/>
    </location>
</feature>
<feature type="coiled-coil region" evidence="2">
    <location>
        <begin position="1212"/>
        <end position="1241"/>
    </location>
</feature>
<dbReference type="InterPro" id="IPR001623">
    <property type="entry name" value="DnaJ_domain"/>
</dbReference>
<feature type="compositionally biased region" description="Basic and acidic residues" evidence="3">
    <location>
        <begin position="531"/>
        <end position="569"/>
    </location>
</feature>
<evidence type="ECO:0000256" key="1">
    <source>
        <dbReference type="ARBA" id="ARBA00023054"/>
    </source>
</evidence>
<organism evidence="5 6">
    <name type="scientific">Vigna unguiculata</name>
    <name type="common">Cowpea</name>
    <dbReference type="NCBI Taxonomy" id="3917"/>
    <lineage>
        <taxon>Eukaryota</taxon>
        <taxon>Viridiplantae</taxon>
        <taxon>Streptophyta</taxon>
        <taxon>Embryophyta</taxon>
        <taxon>Tracheophyta</taxon>
        <taxon>Spermatophyta</taxon>
        <taxon>Magnoliopsida</taxon>
        <taxon>eudicotyledons</taxon>
        <taxon>Gunneridae</taxon>
        <taxon>Pentapetalae</taxon>
        <taxon>rosids</taxon>
        <taxon>fabids</taxon>
        <taxon>Fabales</taxon>
        <taxon>Fabaceae</taxon>
        <taxon>Papilionoideae</taxon>
        <taxon>50 kb inversion clade</taxon>
        <taxon>NPAAA clade</taxon>
        <taxon>indigoferoid/millettioid clade</taxon>
        <taxon>Phaseoleae</taxon>
        <taxon>Vigna</taxon>
    </lineage>
</organism>
<feature type="region of interest" description="Disordered" evidence="3">
    <location>
        <begin position="1243"/>
        <end position="1267"/>
    </location>
</feature>
<feature type="region of interest" description="Disordered" evidence="3">
    <location>
        <begin position="1185"/>
        <end position="1211"/>
    </location>
</feature>
<feature type="compositionally biased region" description="Basic and acidic residues" evidence="3">
    <location>
        <begin position="1118"/>
        <end position="1151"/>
    </location>
</feature>
<dbReference type="GO" id="GO:0030276">
    <property type="term" value="F:clathrin binding"/>
    <property type="evidence" value="ECO:0007669"/>
    <property type="project" value="TreeGrafter"/>
</dbReference>
<feature type="region of interest" description="Disordered" evidence="3">
    <location>
        <begin position="888"/>
        <end position="911"/>
    </location>
</feature>
<keyword evidence="1 2" id="KW-0175">Coiled coil</keyword>
<dbReference type="GO" id="GO:0005737">
    <property type="term" value="C:cytoplasm"/>
    <property type="evidence" value="ECO:0007669"/>
    <property type="project" value="TreeGrafter"/>
</dbReference>
<feature type="compositionally biased region" description="Polar residues" evidence="3">
    <location>
        <begin position="1105"/>
        <end position="1116"/>
    </location>
</feature>
<dbReference type="PANTHER" id="PTHR23172:SF93">
    <property type="entry name" value="AUXILIN-LIKE PROTEIN"/>
    <property type="match status" value="1"/>
</dbReference>
<evidence type="ECO:0000259" key="4">
    <source>
        <dbReference type="PROSITE" id="PS50076"/>
    </source>
</evidence>
<dbReference type="EMBL" id="CP039351">
    <property type="protein sequence ID" value="QCD98854.1"/>
    <property type="molecule type" value="Genomic_DNA"/>
</dbReference>
<feature type="region of interest" description="Disordered" evidence="3">
    <location>
        <begin position="1056"/>
        <end position="1081"/>
    </location>
</feature>
<evidence type="ECO:0000256" key="3">
    <source>
        <dbReference type="SAM" id="MobiDB-lite"/>
    </source>
</evidence>
<dbReference type="GO" id="GO:0072318">
    <property type="term" value="P:clathrin coat disassembly"/>
    <property type="evidence" value="ECO:0007669"/>
    <property type="project" value="TreeGrafter"/>
</dbReference>
<accession>A0A4D6MGF2</accession>
<gene>
    <name evidence="5" type="ORF">DEO72_LG7g131</name>
</gene>
<dbReference type="InterPro" id="IPR036869">
    <property type="entry name" value="J_dom_sf"/>
</dbReference>
<dbReference type="Proteomes" id="UP000501690">
    <property type="component" value="Linkage Group LG7"/>
</dbReference>
<dbReference type="Gene3D" id="1.10.287.110">
    <property type="entry name" value="DnaJ domain"/>
    <property type="match status" value="1"/>
</dbReference>